<evidence type="ECO:0000313" key="2">
    <source>
        <dbReference type="EMBL" id="CAI5757052.1"/>
    </source>
</evidence>
<keyword evidence="1" id="KW-0472">Membrane</keyword>
<organism evidence="2 3">
    <name type="scientific">Candida verbasci</name>
    <dbReference type="NCBI Taxonomy" id="1227364"/>
    <lineage>
        <taxon>Eukaryota</taxon>
        <taxon>Fungi</taxon>
        <taxon>Dikarya</taxon>
        <taxon>Ascomycota</taxon>
        <taxon>Saccharomycotina</taxon>
        <taxon>Pichiomycetes</taxon>
        <taxon>Debaryomycetaceae</taxon>
        <taxon>Candida/Lodderomyces clade</taxon>
        <taxon>Candida</taxon>
    </lineage>
</organism>
<dbReference type="Gene3D" id="1.20.1270.60">
    <property type="entry name" value="Arfaptin homology (AH) domain/BAR domain"/>
    <property type="match status" value="1"/>
</dbReference>
<dbReference type="EMBL" id="CANTUO010000001">
    <property type="protein sequence ID" value="CAI5757052.1"/>
    <property type="molecule type" value="Genomic_DNA"/>
</dbReference>
<gene>
    <name evidence="2" type="ORF">CANVERA_P1569</name>
</gene>
<evidence type="ECO:0008006" key="4">
    <source>
        <dbReference type="Google" id="ProtNLM"/>
    </source>
</evidence>
<dbReference type="GO" id="GO:0097320">
    <property type="term" value="P:plasma membrane tubulation"/>
    <property type="evidence" value="ECO:0007669"/>
    <property type="project" value="TreeGrafter"/>
</dbReference>
<dbReference type="OrthoDB" id="10255128at2759"/>
<dbReference type="InterPro" id="IPR027267">
    <property type="entry name" value="AH/BAR_dom_sf"/>
</dbReference>
<keyword evidence="3" id="KW-1185">Reference proteome</keyword>
<dbReference type="Proteomes" id="UP001152885">
    <property type="component" value="Unassembled WGS sequence"/>
</dbReference>
<sequence>MSEPNKITNIVSNKLKSLDISNTHVDWHKLKRAPQILKQKIKSKEGSLTVDEEFDELENKFVGYNRNTKNLIQHFQTMNESIDQLIVVSISISECFQNAIDPYSHMNENNTIKNEKEEEEAFELWSKVTRYKNIMKSIIDKIERVKLTQLKSIEKLGEIIKINKLVYKTLDIRHGYLLEYDSIYNEYNNLLMKKEQGENLTIKQSNQFYNLQRKLEDYRDRYKSINFKIKSMLPLYMTLIQDIITIIVIKLFFANLQYFQCVVELLENVNTIDG</sequence>
<feature type="transmembrane region" description="Helical" evidence="1">
    <location>
        <begin position="233"/>
        <end position="253"/>
    </location>
</feature>
<protein>
    <recommendedName>
        <fullName evidence="4">BAR domain-containing protein</fullName>
    </recommendedName>
</protein>
<dbReference type="PANTHER" id="PTHR47174">
    <property type="entry name" value="BRIDGING INTEGRATOR 3"/>
    <property type="match status" value="1"/>
</dbReference>
<dbReference type="GO" id="GO:0043332">
    <property type="term" value="C:mating projection tip"/>
    <property type="evidence" value="ECO:0007669"/>
    <property type="project" value="TreeGrafter"/>
</dbReference>
<dbReference type="GO" id="GO:0008289">
    <property type="term" value="F:lipid binding"/>
    <property type="evidence" value="ECO:0007669"/>
    <property type="project" value="TreeGrafter"/>
</dbReference>
<proteinExistence type="predicted"/>
<dbReference type="GO" id="GO:1990528">
    <property type="term" value="C:Rvs161p-Rvs167p complex"/>
    <property type="evidence" value="ECO:0007669"/>
    <property type="project" value="TreeGrafter"/>
</dbReference>
<comment type="caution">
    <text evidence="2">The sequence shown here is derived from an EMBL/GenBank/DDBJ whole genome shotgun (WGS) entry which is preliminary data.</text>
</comment>
<accession>A0A9W4TVC8</accession>
<evidence type="ECO:0000313" key="3">
    <source>
        <dbReference type="Proteomes" id="UP001152885"/>
    </source>
</evidence>
<dbReference type="GO" id="GO:0051666">
    <property type="term" value="P:actin cortical patch localization"/>
    <property type="evidence" value="ECO:0007669"/>
    <property type="project" value="InterPro"/>
</dbReference>
<evidence type="ECO:0000256" key="1">
    <source>
        <dbReference type="SAM" id="Phobius"/>
    </source>
</evidence>
<dbReference type="GO" id="GO:0031097">
    <property type="term" value="C:medial cortex"/>
    <property type="evidence" value="ECO:0007669"/>
    <property type="project" value="TreeGrafter"/>
</dbReference>
<name>A0A9W4TVC8_9ASCO</name>
<dbReference type="InterPro" id="IPR046982">
    <property type="entry name" value="BIN3/RVS161-like"/>
</dbReference>
<keyword evidence="1" id="KW-0812">Transmembrane</keyword>
<dbReference type="GO" id="GO:0030479">
    <property type="term" value="C:actin cortical patch"/>
    <property type="evidence" value="ECO:0007669"/>
    <property type="project" value="TreeGrafter"/>
</dbReference>
<dbReference type="GO" id="GO:0006897">
    <property type="term" value="P:endocytosis"/>
    <property type="evidence" value="ECO:0007669"/>
    <property type="project" value="InterPro"/>
</dbReference>
<dbReference type="SUPFAM" id="SSF103657">
    <property type="entry name" value="BAR/IMD domain-like"/>
    <property type="match status" value="1"/>
</dbReference>
<reference evidence="2" key="1">
    <citation type="submission" date="2022-12" db="EMBL/GenBank/DDBJ databases">
        <authorList>
            <person name="Brejova B."/>
        </authorList>
    </citation>
    <scope>NUCLEOTIDE SEQUENCE</scope>
</reference>
<dbReference type="AlphaFoldDB" id="A0A9W4TVC8"/>
<dbReference type="PANTHER" id="PTHR47174:SF1">
    <property type="entry name" value="REDUCED VIABILITY UPON STARVATION PROTEIN 167"/>
    <property type="match status" value="1"/>
</dbReference>
<keyword evidence="1" id="KW-1133">Transmembrane helix</keyword>